<dbReference type="EMBL" id="UFVQ01000003">
    <property type="protein sequence ID" value="STC95000.1"/>
    <property type="molecule type" value="Genomic_DNA"/>
</dbReference>
<dbReference type="RefSeq" id="WP_128124802.1">
    <property type="nucleotide sequence ID" value="NZ_UFVQ01000003.1"/>
</dbReference>
<sequence length="191" mass="22334">MVGNLRAFAIRQDGKICNCFYESDERICVVCLNTKGYLRNALDDLLHQEDEKDFSEAVQHYLSDEVCHYWFYYDEPDDEDFQEVDYDAPKNEKGIKPRFMDIWHPDEGIDLKTIETAVSSFAKDFLGIENCIVEVVHEESLEESIKSFKIHQESLGEGNVYIRFSNELVLELSERWKMGKKEVLEKLNSSI</sequence>
<protein>
    <submittedName>
        <fullName evidence="1">Uncharacterized protein</fullName>
    </submittedName>
</protein>
<gene>
    <name evidence="1" type="ORF">NCTC13533_01751</name>
</gene>
<name>A0A376DT07_CHRCU</name>
<proteinExistence type="predicted"/>
<reference evidence="1 2" key="1">
    <citation type="submission" date="2018-06" db="EMBL/GenBank/DDBJ databases">
        <authorList>
            <consortium name="Pathogen Informatics"/>
            <person name="Doyle S."/>
        </authorList>
    </citation>
    <scope>NUCLEOTIDE SEQUENCE [LARGE SCALE GENOMIC DNA]</scope>
    <source>
        <strain evidence="1 2">NCTC13533</strain>
    </source>
</reference>
<accession>A0A376DT07</accession>
<dbReference type="Proteomes" id="UP000255224">
    <property type="component" value="Unassembled WGS sequence"/>
</dbReference>
<dbReference type="AlphaFoldDB" id="A0A376DT07"/>
<evidence type="ECO:0000313" key="1">
    <source>
        <dbReference type="EMBL" id="STC95000.1"/>
    </source>
</evidence>
<organism evidence="1 2">
    <name type="scientific">Chryseobacterium carnipullorum</name>
    <dbReference type="NCBI Taxonomy" id="1124835"/>
    <lineage>
        <taxon>Bacteria</taxon>
        <taxon>Pseudomonadati</taxon>
        <taxon>Bacteroidota</taxon>
        <taxon>Flavobacteriia</taxon>
        <taxon>Flavobacteriales</taxon>
        <taxon>Weeksellaceae</taxon>
        <taxon>Chryseobacterium group</taxon>
        <taxon>Chryseobacterium</taxon>
    </lineage>
</organism>
<evidence type="ECO:0000313" key="2">
    <source>
        <dbReference type="Proteomes" id="UP000255224"/>
    </source>
</evidence>